<organism evidence="3 4">
    <name type="scientific">Coffea arabica</name>
    <name type="common">Arabian coffee</name>
    <dbReference type="NCBI Taxonomy" id="13443"/>
    <lineage>
        <taxon>Eukaryota</taxon>
        <taxon>Viridiplantae</taxon>
        <taxon>Streptophyta</taxon>
        <taxon>Embryophyta</taxon>
        <taxon>Tracheophyta</taxon>
        <taxon>Spermatophyta</taxon>
        <taxon>Magnoliopsida</taxon>
        <taxon>eudicotyledons</taxon>
        <taxon>Gunneridae</taxon>
        <taxon>Pentapetalae</taxon>
        <taxon>asterids</taxon>
        <taxon>lamiids</taxon>
        <taxon>Gentianales</taxon>
        <taxon>Rubiaceae</taxon>
        <taxon>Ixoroideae</taxon>
        <taxon>Gardenieae complex</taxon>
        <taxon>Bertiereae - Coffeeae clade</taxon>
        <taxon>Coffeeae</taxon>
        <taxon>Coffea</taxon>
    </lineage>
</organism>
<feature type="compositionally biased region" description="Low complexity" evidence="1">
    <location>
        <begin position="431"/>
        <end position="449"/>
    </location>
</feature>
<dbReference type="SMART" id="SM00439">
    <property type="entry name" value="BAH"/>
    <property type="match status" value="1"/>
</dbReference>
<accession>A0ABM4VAY1</accession>
<dbReference type="SUPFAM" id="SSF54928">
    <property type="entry name" value="RNA-binding domain, RBD"/>
    <property type="match status" value="1"/>
</dbReference>
<name>A0ABM4VAY1_COFAR</name>
<dbReference type="InterPro" id="IPR043151">
    <property type="entry name" value="BAH_sf"/>
</dbReference>
<feature type="compositionally biased region" description="Basic and acidic residues" evidence="1">
    <location>
        <begin position="553"/>
        <end position="573"/>
    </location>
</feature>
<gene>
    <name evidence="4" type="primary">LOC113704026</name>
</gene>
<evidence type="ECO:0000256" key="1">
    <source>
        <dbReference type="SAM" id="MobiDB-lite"/>
    </source>
</evidence>
<dbReference type="RefSeq" id="XP_071916697.1">
    <property type="nucleotide sequence ID" value="XM_072060596.1"/>
</dbReference>
<keyword evidence="3" id="KW-1185">Reference proteome</keyword>
<proteinExistence type="predicted"/>
<dbReference type="InterPro" id="IPR001025">
    <property type="entry name" value="BAH_dom"/>
</dbReference>
<feature type="compositionally biased region" description="Basic and acidic residues" evidence="1">
    <location>
        <begin position="476"/>
        <end position="498"/>
    </location>
</feature>
<feature type="region of interest" description="Disordered" evidence="1">
    <location>
        <begin position="869"/>
        <end position="890"/>
    </location>
</feature>
<evidence type="ECO:0000313" key="4">
    <source>
        <dbReference type="RefSeq" id="XP_071916697.1"/>
    </source>
</evidence>
<feature type="compositionally biased region" description="Basic and acidic residues" evidence="1">
    <location>
        <begin position="316"/>
        <end position="340"/>
    </location>
</feature>
<feature type="compositionally biased region" description="Basic and acidic residues" evidence="1">
    <location>
        <begin position="633"/>
        <end position="663"/>
    </location>
</feature>
<dbReference type="PROSITE" id="PS51038">
    <property type="entry name" value="BAH"/>
    <property type="match status" value="1"/>
</dbReference>
<dbReference type="PANTHER" id="PTHR47073">
    <property type="entry name" value="PROTEIN ANTI-SILENCING 1"/>
    <property type="match status" value="1"/>
</dbReference>
<feature type="region of interest" description="Disordered" evidence="1">
    <location>
        <begin position="402"/>
        <end position="663"/>
    </location>
</feature>
<protein>
    <submittedName>
        <fullName evidence="4">Protein ANTI-SILENCING 1 isoform X1</fullName>
    </submittedName>
</protein>
<feature type="compositionally biased region" description="Basic and acidic residues" evidence="1">
    <location>
        <begin position="402"/>
        <end position="427"/>
    </location>
</feature>
<evidence type="ECO:0000259" key="2">
    <source>
        <dbReference type="PROSITE" id="PS51038"/>
    </source>
</evidence>
<feature type="domain" description="BAH" evidence="2">
    <location>
        <begin position="40"/>
        <end position="168"/>
    </location>
</feature>
<dbReference type="Pfam" id="PF01426">
    <property type="entry name" value="BAH"/>
    <property type="match status" value="1"/>
</dbReference>
<dbReference type="InterPro" id="IPR035979">
    <property type="entry name" value="RBD_domain_sf"/>
</dbReference>
<feature type="compositionally biased region" description="Polar residues" evidence="1">
    <location>
        <begin position="285"/>
        <end position="306"/>
    </location>
</feature>
<dbReference type="Proteomes" id="UP001652660">
    <property type="component" value="Chromosome 8e"/>
</dbReference>
<dbReference type="Gene3D" id="2.30.30.490">
    <property type="match status" value="1"/>
</dbReference>
<sequence>MASAEIENSCKPEFSWGKKRGVGGKKKEVQFYESFTYDGVEYVLYDCVYMQNKDRQAEPYIGKLVKIWKNSDNSKKIKVQWFFRPSEISYWLEKLSVVASENELFLASGDGKGLANVNPLEAIVGKCFVVCVSRDDRNPEPSEEQLRNADYVFYRSFDVGQCSILDKMNDKVGGLEVRFVFNRQENGIDTGPILGSKVKEKDSRISEAYEETLQHLGQQPHEVLESIKEDGNHSHLVAKEDAEAGYLLSKVETFNGHAESFLDHLKPRVGKRSAPLVDQLNGEVTSSISQKNNSADANAATKQVSDSVLPASKGVAGERLECDPPNLDDKSSKREKLDDPVKLTKSKEKINIEQLTPKQVDLKKSSLVSVEEKTKLGPRKDTVGLDKRGKLIKDSNVLDERPSKKLKVQESVKLSEDKDKNYLEKDNSTTSGSKAEGSLAAGSSAEGTGKAILAQSLSRPVKDTKFSEDSGALGDRPSKKLKVQESVKLFEDKDKNSLDRATTSGSNAKGPLFAGSSTEAIGRAKLAQNSNGPEKDTKFNEEPKALEYQPLKKVKDKESKSVKLSEDKSKNNLEKVNITTSGSNEKGFGAGGVIEDKRKATVAQNSALMDDGPSKEKPNGKVNELNKTIAGPDKIHTKEEPGEKMEKLSKSSSKLDKGPPTEMCELKLSENSNDSVGLENGPSMVKPNAKTNLLMKNRSGKGPLEEKLDEKIRPNKGSTKSSNAFVDDKIYGKIFDVTQRPEKGKWFKSPGIFLERMVVAHDEGKLVLLQNLDPSFTSAEVEDIVWSVFKETCTAKVVQGTAISSPFCGRALVIFNSAEVAERAVKELIDGCLIISNQRPVVGCIANLPHLRGKLSTFHGHVSVDEVDKNKTQTRKDKRDAKSSCHSSQPNSVAYDLGTEWCLLQKRSNFSWQKLHKQGPTQEKIGKVYRLLVYKISDFAIVLVIVD</sequence>
<reference evidence="4" key="1">
    <citation type="submission" date="2025-08" db="UniProtKB">
        <authorList>
            <consortium name="RefSeq"/>
        </authorList>
    </citation>
    <scope>IDENTIFICATION</scope>
    <source>
        <tissue evidence="4">Leaves</tissue>
    </source>
</reference>
<feature type="compositionally biased region" description="Basic and acidic residues" evidence="1">
    <location>
        <begin position="533"/>
        <end position="545"/>
    </location>
</feature>
<feature type="compositionally biased region" description="Basic and acidic residues" evidence="1">
    <location>
        <begin position="869"/>
        <end position="883"/>
    </location>
</feature>
<dbReference type="PANTHER" id="PTHR47073:SF9">
    <property type="entry name" value="BAH DOMAIN-CONTAINING PROTEIN"/>
    <property type="match status" value="1"/>
</dbReference>
<dbReference type="GeneID" id="113704026"/>
<feature type="region of interest" description="Disordered" evidence="1">
    <location>
        <begin position="285"/>
        <end position="340"/>
    </location>
</feature>
<evidence type="ECO:0000313" key="3">
    <source>
        <dbReference type="Proteomes" id="UP001652660"/>
    </source>
</evidence>